<dbReference type="Gene3D" id="1.10.720.30">
    <property type="entry name" value="SAP domain"/>
    <property type="match status" value="1"/>
</dbReference>
<dbReference type="Gene3D" id="3.30.420.10">
    <property type="entry name" value="Ribonuclease H-like superfamily/Ribonuclease H"/>
    <property type="match status" value="1"/>
</dbReference>
<proteinExistence type="predicted"/>
<protein>
    <submittedName>
        <fullName evidence="10">SAP domain-containing protein</fullName>
    </submittedName>
</protein>
<dbReference type="Pfam" id="PF02037">
    <property type="entry name" value="SAP"/>
    <property type="match status" value="1"/>
</dbReference>
<dbReference type="InterPro" id="IPR047201">
    <property type="entry name" value="ERI-1_3'hExo-like"/>
</dbReference>
<reference evidence="10" key="1">
    <citation type="submission" date="2022-11" db="UniProtKB">
        <authorList>
            <consortium name="WormBaseParasite"/>
        </authorList>
    </citation>
    <scope>IDENTIFICATION</scope>
</reference>
<dbReference type="InterPro" id="IPR013520">
    <property type="entry name" value="Ribonucl_H"/>
</dbReference>
<dbReference type="GO" id="GO:0031047">
    <property type="term" value="P:regulatory ncRNA-mediated gene silencing"/>
    <property type="evidence" value="ECO:0007669"/>
    <property type="project" value="UniProtKB-KW"/>
</dbReference>
<dbReference type="SMART" id="SM00479">
    <property type="entry name" value="EXOIII"/>
    <property type="match status" value="1"/>
</dbReference>
<dbReference type="GO" id="GO:0003676">
    <property type="term" value="F:nucleic acid binding"/>
    <property type="evidence" value="ECO:0007669"/>
    <property type="project" value="InterPro"/>
</dbReference>
<keyword evidence="9" id="KW-1185">Reference proteome</keyword>
<evidence type="ECO:0000256" key="1">
    <source>
        <dbReference type="ARBA" id="ARBA00004496"/>
    </source>
</evidence>
<comment type="subcellular location">
    <subcellularLocation>
        <location evidence="1">Cytoplasm</location>
    </subcellularLocation>
</comment>
<evidence type="ECO:0000256" key="6">
    <source>
        <dbReference type="ARBA" id="ARBA00023158"/>
    </source>
</evidence>
<dbReference type="WBParaSite" id="Gr19_v10_g16152.t1">
    <property type="protein sequence ID" value="Gr19_v10_g16152.t1"/>
    <property type="gene ID" value="Gr19_v10_g16152"/>
</dbReference>
<dbReference type="PANTHER" id="PTHR23044:SF61">
    <property type="entry name" value="3'-5' EXORIBONUCLEASE 1-RELATED"/>
    <property type="match status" value="1"/>
</dbReference>
<evidence type="ECO:0000256" key="2">
    <source>
        <dbReference type="ARBA" id="ARBA00022490"/>
    </source>
</evidence>
<evidence type="ECO:0000313" key="10">
    <source>
        <dbReference type="WBParaSite" id="Gr19_v10_g16152.t1"/>
    </source>
</evidence>
<evidence type="ECO:0000256" key="5">
    <source>
        <dbReference type="ARBA" id="ARBA00022839"/>
    </source>
</evidence>
<dbReference type="SMART" id="SM00513">
    <property type="entry name" value="SAP"/>
    <property type="match status" value="1"/>
</dbReference>
<dbReference type="PANTHER" id="PTHR23044">
    <property type="entry name" value="3'-5' EXONUCLEASE ERI1-RELATED"/>
    <property type="match status" value="1"/>
</dbReference>
<dbReference type="Pfam" id="PF00929">
    <property type="entry name" value="RNase_T"/>
    <property type="match status" value="1"/>
</dbReference>
<dbReference type="PROSITE" id="PS50800">
    <property type="entry name" value="SAP"/>
    <property type="match status" value="1"/>
</dbReference>
<dbReference type="CDD" id="cd06133">
    <property type="entry name" value="ERI-1_3'hExo_like"/>
    <property type="match status" value="1"/>
</dbReference>
<dbReference type="InterPro" id="IPR036361">
    <property type="entry name" value="SAP_dom_sf"/>
</dbReference>
<keyword evidence="5" id="KW-0269">Exonuclease</keyword>
<dbReference type="GO" id="GO:0000175">
    <property type="term" value="F:3'-5'-RNA exonuclease activity"/>
    <property type="evidence" value="ECO:0007669"/>
    <property type="project" value="InterPro"/>
</dbReference>
<dbReference type="AlphaFoldDB" id="A0A914HCQ9"/>
<feature type="region of interest" description="Disordered" evidence="7">
    <location>
        <begin position="308"/>
        <end position="329"/>
    </location>
</feature>
<accession>A0A914HCQ9</accession>
<dbReference type="SUPFAM" id="SSF53098">
    <property type="entry name" value="Ribonuclease H-like"/>
    <property type="match status" value="1"/>
</dbReference>
<dbReference type="InterPro" id="IPR003034">
    <property type="entry name" value="SAP_dom"/>
</dbReference>
<keyword evidence="6" id="KW-0943">RNA-mediated gene silencing</keyword>
<keyword evidence="4" id="KW-0378">Hydrolase</keyword>
<dbReference type="InterPro" id="IPR036397">
    <property type="entry name" value="RNaseH_sf"/>
</dbReference>
<feature type="region of interest" description="Disordered" evidence="7">
    <location>
        <begin position="348"/>
        <end position="372"/>
    </location>
</feature>
<feature type="domain" description="SAP" evidence="8">
    <location>
        <begin position="18"/>
        <end position="52"/>
    </location>
</feature>
<dbReference type="InterPro" id="IPR012337">
    <property type="entry name" value="RNaseH-like_sf"/>
</dbReference>
<keyword evidence="2" id="KW-0963">Cytoplasm</keyword>
<evidence type="ECO:0000259" key="8">
    <source>
        <dbReference type="PROSITE" id="PS50800"/>
    </source>
</evidence>
<dbReference type="InterPro" id="IPR051274">
    <property type="entry name" value="3-5_Exoribonuclease"/>
</dbReference>
<dbReference type="GO" id="GO:0005737">
    <property type="term" value="C:cytoplasm"/>
    <property type="evidence" value="ECO:0007669"/>
    <property type="project" value="UniProtKB-SubCell"/>
</dbReference>
<sequence length="428" mass="49565">MLNPIPSNSRTEYLFRFFESMPEKELRDELQKASLNQSGSRKQMIKRLRDHHREPLVEHRKKNHRHFLTENVYDYFIAIDFECTCEKGEYEYDHEIIEFPAVLVSVRSKKIVDTFRAVIRPKNNSKLTKYCTQLTGITQKMVDEANTFPEALDMFRCWMAKHGLDGLHNKGGNCRRFCYVTDGPWDIAKFMQADCIKWSMPIPHDFRAFLNLRRAFVNFYCHVRPGNPNPARLPNADLGEMLKRLGMQFEGHEHCGMDDTFNIARIVTKMLKDRAELRVNEKLVNSARLLPWHRKQLIFTDEMWERQQQKQQNAATKAPLMTSTGPPSAASAEDIICAGMAKVGIWDDDDGGGDAKQNGTTNDDKLETNGTKGKVIPEKHKWWEALPYKLVRISREQFLSEVFLECESCDDDGEEEAKTLHNDENGLD</sequence>
<dbReference type="Proteomes" id="UP000887572">
    <property type="component" value="Unplaced"/>
</dbReference>
<keyword evidence="3" id="KW-0540">Nuclease</keyword>
<evidence type="ECO:0000256" key="7">
    <source>
        <dbReference type="SAM" id="MobiDB-lite"/>
    </source>
</evidence>
<evidence type="ECO:0000313" key="9">
    <source>
        <dbReference type="Proteomes" id="UP000887572"/>
    </source>
</evidence>
<organism evidence="9 10">
    <name type="scientific">Globodera rostochiensis</name>
    <name type="common">Golden nematode worm</name>
    <name type="synonym">Heterodera rostochiensis</name>
    <dbReference type="NCBI Taxonomy" id="31243"/>
    <lineage>
        <taxon>Eukaryota</taxon>
        <taxon>Metazoa</taxon>
        <taxon>Ecdysozoa</taxon>
        <taxon>Nematoda</taxon>
        <taxon>Chromadorea</taxon>
        <taxon>Rhabditida</taxon>
        <taxon>Tylenchina</taxon>
        <taxon>Tylenchomorpha</taxon>
        <taxon>Tylenchoidea</taxon>
        <taxon>Heteroderidae</taxon>
        <taxon>Heteroderinae</taxon>
        <taxon>Globodera</taxon>
    </lineage>
</organism>
<evidence type="ECO:0000256" key="4">
    <source>
        <dbReference type="ARBA" id="ARBA00022801"/>
    </source>
</evidence>
<name>A0A914HCQ9_GLORO</name>
<evidence type="ECO:0000256" key="3">
    <source>
        <dbReference type="ARBA" id="ARBA00022722"/>
    </source>
</evidence>